<dbReference type="InterPro" id="IPR027417">
    <property type="entry name" value="P-loop_NTPase"/>
</dbReference>
<evidence type="ECO:0000313" key="1">
    <source>
        <dbReference type="EMBL" id="APW65481.1"/>
    </source>
</evidence>
<dbReference type="EMBL" id="CP019070">
    <property type="protein sequence ID" value="APW65481.1"/>
    <property type="molecule type" value="Genomic_DNA"/>
</dbReference>
<dbReference type="SUPFAM" id="SSF52540">
    <property type="entry name" value="P-loop containing nucleoside triphosphate hydrolases"/>
    <property type="match status" value="1"/>
</dbReference>
<dbReference type="KEGG" id="alp:LPB137_06285"/>
<dbReference type="Gene3D" id="3.40.50.300">
    <property type="entry name" value="P-loop containing nucleotide triphosphate hydrolases"/>
    <property type="match status" value="1"/>
</dbReference>
<dbReference type="STRING" id="1850254.LPB137_06285"/>
<dbReference type="Proteomes" id="UP000186074">
    <property type="component" value="Chromosome"/>
</dbReference>
<evidence type="ECO:0000313" key="2">
    <source>
        <dbReference type="Proteomes" id="UP000186074"/>
    </source>
</evidence>
<accession>A0A1P8KLQ2</accession>
<dbReference type="PANTHER" id="PTHR34301">
    <property type="entry name" value="DNA-BINDING PROTEIN-RELATED"/>
    <property type="match status" value="1"/>
</dbReference>
<dbReference type="OrthoDB" id="9805535at2"/>
<dbReference type="AlphaFoldDB" id="A0A1P8KLQ2"/>
<sequence length="366" mass="43437">MKSPFPYEIIADSKTFYGRVEEIEKINDFIKTSNNILIHSKRRMGKSTLIQEVLRRNSNEYTCIYCDIFDITSKEDFIKLLLKGISNIEESDFKVMYKKFSEMFKRVRVEPSFDPNTSKFSLRPIVATLSFDEMIEDFFLALEEISKDKQVVFAIDEFQQISLITDIKLDALLRKYIQTLQNVSWIFLGSKRHLLTSLFEYKAPLYEMATHLELQPLALEEVYTYTKKHINISKELMSYIYEVSDSETKLLQNICHILWLEKKNEEISKEYIDEVVKQIVNSKDSSYRLIYDMLNNNQKIALKILSKYKKKIYTQDVLNEFNIKKQTLQSAIKALFEKEICDKNDDVIYIPDRTFELWLQKTFTRI</sequence>
<organism evidence="1 2">
    <name type="scientific">Poseidonibacter parvus</name>
    <dbReference type="NCBI Taxonomy" id="1850254"/>
    <lineage>
        <taxon>Bacteria</taxon>
        <taxon>Pseudomonadati</taxon>
        <taxon>Campylobacterota</taxon>
        <taxon>Epsilonproteobacteria</taxon>
        <taxon>Campylobacterales</taxon>
        <taxon>Arcobacteraceae</taxon>
        <taxon>Poseidonibacter</taxon>
    </lineage>
</organism>
<protein>
    <submittedName>
        <fullName evidence="1">AAA family ATPase</fullName>
    </submittedName>
</protein>
<keyword evidence="2" id="KW-1185">Reference proteome</keyword>
<dbReference type="RefSeq" id="WP_076085886.1">
    <property type="nucleotide sequence ID" value="NZ_CP019070.1"/>
</dbReference>
<gene>
    <name evidence="1" type="ORF">LPB137_06285</name>
</gene>
<reference evidence="1 2" key="1">
    <citation type="submission" date="2017-01" db="EMBL/GenBank/DDBJ databases">
        <title>Genome sequencing of Arcobacter sp. LPB0137.</title>
        <authorList>
            <person name="Lee G.-W."/>
            <person name="Yi H."/>
        </authorList>
    </citation>
    <scope>NUCLEOTIDE SEQUENCE [LARGE SCALE GENOMIC DNA]</scope>
    <source>
        <strain evidence="1 2">LPB0137</strain>
    </source>
</reference>
<proteinExistence type="predicted"/>
<name>A0A1P8KLQ2_9BACT</name>
<dbReference type="PANTHER" id="PTHR34301:SF8">
    <property type="entry name" value="ATPASE DOMAIN-CONTAINING PROTEIN"/>
    <property type="match status" value="1"/>
</dbReference>